<evidence type="ECO:0000313" key="3">
    <source>
        <dbReference type="EMBL" id="KAG7374530.1"/>
    </source>
</evidence>
<feature type="domain" description="J" evidence="2">
    <location>
        <begin position="9"/>
        <end position="75"/>
    </location>
</feature>
<comment type="caution">
    <text evidence="3">The sequence shown here is derived from an EMBL/GenBank/DDBJ whole genome shotgun (WGS) entry which is preliminary data.</text>
</comment>
<dbReference type="InterPro" id="IPR018253">
    <property type="entry name" value="DnaJ_domain_CS"/>
</dbReference>
<name>A0A9K3Q8Y3_9STRA</name>
<keyword evidence="4" id="KW-1185">Reference proteome</keyword>
<dbReference type="AlphaFoldDB" id="A0A9K3Q8Y3"/>
<dbReference type="Pfam" id="PF00226">
    <property type="entry name" value="DnaJ"/>
    <property type="match status" value="1"/>
</dbReference>
<keyword evidence="1" id="KW-0143">Chaperone</keyword>
<evidence type="ECO:0000256" key="1">
    <source>
        <dbReference type="ARBA" id="ARBA00023186"/>
    </source>
</evidence>
<dbReference type="CDD" id="cd06257">
    <property type="entry name" value="DnaJ"/>
    <property type="match status" value="1"/>
</dbReference>
<organism evidence="3 4">
    <name type="scientific">Nitzschia inconspicua</name>
    <dbReference type="NCBI Taxonomy" id="303405"/>
    <lineage>
        <taxon>Eukaryota</taxon>
        <taxon>Sar</taxon>
        <taxon>Stramenopiles</taxon>
        <taxon>Ochrophyta</taxon>
        <taxon>Bacillariophyta</taxon>
        <taxon>Bacillariophyceae</taxon>
        <taxon>Bacillariophycidae</taxon>
        <taxon>Bacillariales</taxon>
        <taxon>Bacillariaceae</taxon>
        <taxon>Nitzschia</taxon>
    </lineage>
</organism>
<dbReference type="OrthoDB" id="39231at2759"/>
<gene>
    <name evidence="3" type="ORF">IV203_013625</name>
</gene>
<dbReference type="EMBL" id="JAGRRH010000001">
    <property type="protein sequence ID" value="KAG7374530.1"/>
    <property type="molecule type" value="Genomic_DNA"/>
</dbReference>
<evidence type="ECO:0000259" key="2">
    <source>
        <dbReference type="PROSITE" id="PS50076"/>
    </source>
</evidence>
<evidence type="ECO:0000313" key="4">
    <source>
        <dbReference type="Proteomes" id="UP000693970"/>
    </source>
</evidence>
<dbReference type="SMART" id="SM00271">
    <property type="entry name" value="DnaJ"/>
    <property type="match status" value="1"/>
</dbReference>
<dbReference type="PROSITE" id="PS00636">
    <property type="entry name" value="DNAJ_1"/>
    <property type="match status" value="1"/>
</dbReference>
<protein>
    <submittedName>
        <fullName evidence="3">Chaperone protein DNAj</fullName>
    </submittedName>
</protein>
<reference evidence="3" key="2">
    <citation type="submission" date="2021-04" db="EMBL/GenBank/DDBJ databases">
        <authorList>
            <person name="Podell S."/>
        </authorList>
    </citation>
    <scope>NUCLEOTIDE SEQUENCE</scope>
    <source>
        <strain evidence="3">Hildebrandi</strain>
    </source>
</reference>
<dbReference type="PANTHER" id="PTHR44145:SF3">
    <property type="entry name" value="DNAJ HOMOLOG SUBFAMILY A MEMBER 3, MITOCHONDRIAL"/>
    <property type="match status" value="1"/>
</dbReference>
<dbReference type="InterPro" id="IPR051938">
    <property type="entry name" value="Apopto_cytoskel_mod"/>
</dbReference>
<proteinExistence type="predicted"/>
<dbReference type="PANTHER" id="PTHR44145">
    <property type="entry name" value="DNAJ HOMOLOG SUBFAMILY A MEMBER 3, MITOCHONDRIAL"/>
    <property type="match status" value="1"/>
</dbReference>
<dbReference type="Proteomes" id="UP000693970">
    <property type="component" value="Unassembled WGS sequence"/>
</dbReference>
<dbReference type="PROSITE" id="PS50076">
    <property type="entry name" value="DNAJ_2"/>
    <property type="match status" value="1"/>
</dbReference>
<accession>A0A9K3Q8Y3</accession>
<reference evidence="3" key="1">
    <citation type="journal article" date="2021" name="Sci. Rep.">
        <title>Diploid genomic architecture of Nitzschia inconspicua, an elite biomass production diatom.</title>
        <authorList>
            <person name="Oliver A."/>
            <person name="Podell S."/>
            <person name="Pinowska A."/>
            <person name="Traller J.C."/>
            <person name="Smith S.R."/>
            <person name="McClure R."/>
            <person name="Beliaev A."/>
            <person name="Bohutskyi P."/>
            <person name="Hill E.A."/>
            <person name="Rabines A."/>
            <person name="Zheng H."/>
            <person name="Allen L.Z."/>
            <person name="Kuo A."/>
            <person name="Grigoriev I.V."/>
            <person name="Allen A.E."/>
            <person name="Hazlebeck D."/>
            <person name="Allen E.E."/>
        </authorList>
    </citation>
    <scope>NUCLEOTIDE SEQUENCE</scope>
    <source>
        <strain evidence="3">Hildebrandi</strain>
    </source>
</reference>
<sequence>MSSPNKKKTYYDILEVDPTVTACEIRKAYLKKALQCHPDKNPTDPELSKTKFIEIGIAYETLSDEVKRRQYDEKLRSGQGAYASTNHSHNDHADFDNFSSCSEKSYDNYRDIFDATVAGLSEEELAAAVGAVALVAGLVGSMIGSRMLSSNGGGAVRGSVSGGSSLLSVAGSMIGSAVATEISVSSVRALHQESVQRIAYKEECQRAAARGGAIPDPPRSANFGNLLKQSFDSVLKSTSTVGDNNNARNGMGTNHEHVLRDVWKMVAESVRAPTKNNDSFRTHK</sequence>
<dbReference type="InterPro" id="IPR001623">
    <property type="entry name" value="DnaJ_domain"/>
</dbReference>